<sequence length="406" mass="39817">MGDVKISELTALVANPASDDYFVILDTSVLTTKKLAASYMATSGENSNITSLTGMTTPLTVAQGGTGQVTLADGGIVIGNATGGVEVVAAGATTTILVGGGAATKPVWTTATGSGAPVRATSPTLVTPALGTPSSGTLTSCTGLPLTTGITGTLAVGNGGTGATTLTDGGVLLGSGTGAITAMAVLADGEIIVGDGTTDPVAESGATARTSLGAAVSGANDDITSMTGLDDAGIPLAKIADALSAAANLTAEALIVGDDGAKGIKALALGAANLKLFINAAGDGLEYANGIKVISGTRAMDAATGTVDVTGFGFKPSAVIILAENGNSISVGFDDTTTNYCVLSYFDTPTYKYAVNTSNSIEIFQSVGKEQIGEITVFIADGVTISWTRVGATAAGTGYFAILGFR</sequence>
<gene>
    <name evidence="1" type="ORF">MM415B02511_0002</name>
</gene>
<dbReference type="EMBL" id="MT142866">
    <property type="protein sequence ID" value="QJA89746.1"/>
    <property type="molecule type" value="Genomic_DNA"/>
</dbReference>
<protein>
    <submittedName>
        <fullName evidence="1">Putative tail protein</fullName>
    </submittedName>
</protein>
<name>A0A6M3L4X8_9ZZZZ</name>
<organism evidence="1">
    <name type="scientific">viral metagenome</name>
    <dbReference type="NCBI Taxonomy" id="1070528"/>
    <lineage>
        <taxon>unclassified sequences</taxon>
        <taxon>metagenomes</taxon>
        <taxon>organismal metagenomes</taxon>
    </lineage>
</organism>
<accession>A0A6M3L4X8</accession>
<reference evidence="1" key="1">
    <citation type="submission" date="2020-03" db="EMBL/GenBank/DDBJ databases">
        <title>The deep terrestrial virosphere.</title>
        <authorList>
            <person name="Holmfeldt K."/>
            <person name="Nilsson E."/>
            <person name="Simone D."/>
            <person name="Lopez-Fernandez M."/>
            <person name="Wu X."/>
            <person name="de Brujin I."/>
            <person name="Lundin D."/>
            <person name="Andersson A."/>
            <person name="Bertilsson S."/>
            <person name="Dopson M."/>
        </authorList>
    </citation>
    <scope>NUCLEOTIDE SEQUENCE</scope>
    <source>
        <strain evidence="1">MM415B02511</strain>
    </source>
</reference>
<proteinExistence type="predicted"/>
<dbReference type="AlphaFoldDB" id="A0A6M3L4X8"/>
<evidence type="ECO:0000313" key="1">
    <source>
        <dbReference type="EMBL" id="QJA89746.1"/>
    </source>
</evidence>